<feature type="region of interest" description="Disordered" evidence="4">
    <location>
        <begin position="24"/>
        <end position="46"/>
    </location>
</feature>
<evidence type="ECO:0000313" key="6">
    <source>
        <dbReference type="EMBL" id="MCK9688722.1"/>
    </source>
</evidence>
<dbReference type="RefSeq" id="WP_275684771.1">
    <property type="nucleotide sequence ID" value="NZ_JAJLJH010000010.1"/>
</dbReference>
<dbReference type="InterPro" id="IPR019734">
    <property type="entry name" value="TPR_rpt"/>
</dbReference>
<feature type="repeat" description="TPR" evidence="3">
    <location>
        <begin position="221"/>
        <end position="254"/>
    </location>
</feature>
<dbReference type="PANTHER" id="PTHR44858:SF1">
    <property type="entry name" value="UDP-N-ACETYLGLUCOSAMINE--PEPTIDE N-ACETYLGLUCOSAMINYLTRANSFERASE SPINDLY-RELATED"/>
    <property type="match status" value="1"/>
</dbReference>
<evidence type="ECO:0000313" key="7">
    <source>
        <dbReference type="Proteomes" id="UP001139353"/>
    </source>
</evidence>
<dbReference type="Pfam" id="PF00515">
    <property type="entry name" value="TPR_1"/>
    <property type="match status" value="1"/>
</dbReference>
<name>A0A9X1YMW6_9BURK</name>
<dbReference type="SUPFAM" id="SSF48452">
    <property type="entry name" value="TPR-like"/>
    <property type="match status" value="2"/>
</dbReference>
<dbReference type="Proteomes" id="UP001139353">
    <property type="component" value="Unassembled WGS sequence"/>
</dbReference>
<organism evidence="6 7">
    <name type="scientific">Scleromatobacter humisilvae</name>
    <dbReference type="NCBI Taxonomy" id="2897159"/>
    <lineage>
        <taxon>Bacteria</taxon>
        <taxon>Pseudomonadati</taxon>
        <taxon>Pseudomonadota</taxon>
        <taxon>Betaproteobacteria</taxon>
        <taxon>Burkholderiales</taxon>
        <taxon>Sphaerotilaceae</taxon>
        <taxon>Scleromatobacter</taxon>
    </lineage>
</organism>
<sequence length="485" mass="52780">MRTRRTSAWGAWLLAAVLAASGPSGAADLQAGQPDPADDRVPLGDTGMSAEELKDFNGQSLDEKRRRLDVILAGHPTAIGARFLRLQADDQLADFPAMLADSEPLLADSTFDRRLREIALVIRAGALIQVRRPAEAIVAASEALDIDPTDSDALFDRGWARYHADHGQVAAALADLDRALQLDPTQGIGYFRRATIYQEQRQYDRAEKDFDRALQFAPDDVPTHLQYGQMLIEVHEFERARAQFDAVVRLAPDYSAGWNWRAGAEVSLGQLDQAFADANRAIETSVSKASIADGHSTLADVLEHKHDIAGAISEYKRALAIDPDFLIAVRLARLQRDDGPFAQLVDAYRERAVEPGASPYASLRLFVVRMRARPADEAAAGAELARLVPAHAPHAWVDTLVTLMQGQSTLEAALAEADAAPTDRLRKGQRCEADYYSAELRLARGQDGAAGHLLEEAAAVCPATYDEADAVDVEQRQLAAKVAAH</sequence>
<dbReference type="EMBL" id="JAJLJH010000010">
    <property type="protein sequence ID" value="MCK9688722.1"/>
    <property type="molecule type" value="Genomic_DNA"/>
</dbReference>
<proteinExistence type="predicted"/>
<evidence type="ECO:0000256" key="3">
    <source>
        <dbReference type="PROSITE-ProRule" id="PRU00339"/>
    </source>
</evidence>
<feature type="repeat" description="TPR" evidence="3">
    <location>
        <begin position="187"/>
        <end position="220"/>
    </location>
</feature>
<feature type="chain" id="PRO_5040727803" evidence="5">
    <location>
        <begin position="27"/>
        <end position="485"/>
    </location>
</feature>
<keyword evidence="1" id="KW-0677">Repeat</keyword>
<dbReference type="SMART" id="SM00028">
    <property type="entry name" value="TPR"/>
    <property type="match status" value="5"/>
</dbReference>
<dbReference type="PANTHER" id="PTHR44858">
    <property type="entry name" value="TETRATRICOPEPTIDE REPEAT PROTEIN 6"/>
    <property type="match status" value="1"/>
</dbReference>
<dbReference type="PROSITE" id="PS50005">
    <property type="entry name" value="TPR"/>
    <property type="match status" value="3"/>
</dbReference>
<keyword evidence="5" id="KW-0732">Signal</keyword>
<dbReference type="InterPro" id="IPR050498">
    <property type="entry name" value="Ycf3"/>
</dbReference>
<reference evidence="6" key="1">
    <citation type="submission" date="2021-11" db="EMBL/GenBank/DDBJ databases">
        <title>BS-T2-15 a new species belonging to the Comamonadaceae family isolated from the soil of a French oak forest.</title>
        <authorList>
            <person name="Mieszkin S."/>
            <person name="Alain K."/>
        </authorList>
    </citation>
    <scope>NUCLEOTIDE SEQUENCE</scope>
    <source>
        <strain evidence="6">BS-T2-15</strain>
    </source>
</reference>
<comment type="caution">
    <text evidence="6">The sequence shown here is derived from an EMBL/GenBank/DDBJ whole genome shotgun (WGS) entry which is preliminary data.</text>
</comment>
<evidence type="ECO:0000256" key="1">
    <source>
        <dbReference type="ARBA" id="ARBA00022737"/>
    </source>
</evidence>
<dbReference type="AlphaFoldDB" id="A0A9X1YMW6"/>
<evidence type="ECO:0000256" key="4">
    <source>
        <dbReference type="SAM" id="MobiDB-lite"/>
    </source>
</evidence>
<keyword evidence="2 3" id="KW-0802">TPR repeat</keyword>
<keyword evidence="7" id="KW-1185">Reference proteome</keyword>
<feature type="repeat" description="TPR" evidence="3">
    <location>
        <begin position="292"/>
        <end position="325"/>
    </location>
</feature>
<dbReference type="Gene3D" id="1.25.40.10">
    <property type="entry name" value="Tetratricopeptide repeat domain"/>
    <property type="match status" value="3"/>
</dbReference>
<evidence type="ECO:0000256" key="5">
    <source>
        <dbReference type="SAM" id="SignalP"/>
    </source>
</evidence>
<dbReference type="Pfam" id="PF13432">
    <property type="entry name" value="TPR_16"/>
    <property type="match status" value="1"/>
</dbReference>
<evidence type="ECO:0000256" key="2">
    <source>
        <dbReference type="ARBA" id="ARBA00022803"/>
    </source>
</evidence>
<gene>
    <name evidence="6" type="ORF">LPC04_23670</name>
</gene>
<feature type="signal peptide" evidence="5">
    <location>
        <begin position="1"/>
        <end position="26"/>
    </location>
</feature>
<protein>
    <submittedName>
        <fullName evidence="6">Tetratricopeptide repeat protein</fullName>
    </submittedName>
</protein>
<accession>A0A9X1YMW6</accession>
<dbReference type="InterPro" id="IPR011990">
    <property type="entry name" value="TPR-like_helical_dom_sf"/>
</dbReference>